<dbReference type="OrthoDB" id="8684551at2"/>
<keyword evidence="2" id="KW-1185">Reference proteome</keyword>
<evidence type="ECO:0000313" key="2">
    <source>
        <dbReference type="Proteomes" id="UP000193427"/>
    </source>
</evidence>
<proteinExistence type="predicted"/>
<dbReference type="Gene3D" id="2.40.160.170">
    <property type="match status" value="1"/>
</dbReference>
<dbReference type="AlphaFoldDB" id="A0A1W6LF39"/>
<organism evidence="1 2">
    <name type="scientific">Piscinibacter gummiphilus</name>
    <dbReference type="NCBI Taxonomy" id="946333"/>
    <lineage>
        <taxon>Bacteria</taxon>
        <taxon>Pseudomonadati</taxon>
        <taxon>Pseudomonadota</taxon>
        <taxon>Betaproteobacteria</taxon>
        <taxon>Burkholderiales</taxon>
        <taxon>Sphaerotilaceae</taxon>
        <taxon>Piscinibacter</taxon>
    </lineage>
</organism>
<evidence type="ECO:0000313" key="1">
    <source>
        <dbReference type="EMBL" id="ARN22798.1"/>
    </source>
</evidence>
<dbReference type="Proteomes" id="UP000193427">
    <property type="component" value="Chromosome"/>
</dbReference>
<accession>A0A1W6LF39</accession>
<dbReference type="EMBL" id="CP015118">
    <property type="protein sequence ID" value="ARN22798.1"/>
    <property type="molecule type" value="Genomic_DNA"/>
</dbReference>
<dbReference type="KEGG" id="rgu:A4W93_24405"/>
<gene>
    <name evidence="1" type="ORF">A4W93_24405</name>
</gene>
<dbReference type="STRING" id="946333.A4W93_24405"/>
<dbReference type="RefSeq" id="WP_085753105.1">
    <property type="nucleotide sequence ID" value="NZ_BSPR01000015.1"/>
</dbReference>
<protein>
    <submittedName>
        <fullName evidence="1">Uncharacterized protein</fullName>
    </submittedName>
</protein>
<reference evidence="1 2" key="1">
    <citation type="submission" date="2016-04" db="EMBL/GenBank/DDBJ databases">
        <title>Complete genome sequence of natural rubber-degrading, novel Gram-negative bacterium, Rhizobacter gummiphilus strain NS21.</title>
        <authorList>
            <person name="Tabata M."/>
            <person name="Kasai D."/>
            <person name="Fukuda M."/>
        </authorList>
    </citation>
    <scope>NUCLEOTIDE SEQUENCE [LARGE SCALE GENOMIC DNA]</scope>
    <source>
        <strain evidence="1 2">NS21</strain>
    </source>
</reference>
<sequence>MRKALLTVAFCTLSSAGTAAWAQADTLGANATAQGASAPLSQLSWGRLQGRVAFATTATPLRADYLGNDSAFKVSSLSLMGDYYLRPSLSQLTLGGLRATSGVVFGQRSSLWGVSSTSIGPLNVDRRSYSADPYNSSVVPEHTTTPYFGIGYSNTGSAFGKSANWGFSADLGLMSLSPGNIGRIGKVFSGSQNLDDMVRDLRLSPVLQLGFTYSF</sequence>
<name>A0A1W6LF39_9BURK</name>